<sequence>MAPGLLLKKSNKKLVLILGDQLDLNGAALKGFDSQHDQIIMVESANEAQYVWSHKAKIALFLSAMRHFAQKLKDKKYPLAYYSESSKTITEVLREHLTQNQIQHLVCVEPGEWRLKQAIEDLASEFKIQLDMREDSHFFCTHAEFREWAANKKELRLEYFYRLMRKKYSILVDAEGNPEGGQWNFDQDNRKPYPKKGPGITDAPAEFKPDAITQEVIKYVNQTYPEHPGSLDQFHWPVSREQALKALDYFVEYRLRNFGIFQDAMWTDTPFGWHSLLSSSLNLKLLNPREVIDAVLKAWKKNALDLSNIEGFIRQILGWREFVRGMYYLDMPQMAQDNFYDHQRSLPKWYWTGDTQMHCMKDTVGQTLQYGYAHHIQRLMVTGNFGLLAEILPSAVCDWYLAVYVDAIEWVELPNTAGMALFANGGRFTSKPYIASGAYIKRMSNYCSSCKYKPDVRFGETACPVTNLYWNFLIKHRKQFDGNPRTRLMTANLNKISPEDQKQITLHAQHILNHLDEL</sequence>
<dbReference type="Gene3D" id="1.10.10.1710">
    <property type="entry name" value="Deoxyribodipyrimidine photolyase-related"/>
    <property type="match status" value="1"/>
</dbReference>
<dbReference type="Gene3D" id="3.40.50.620">
    <property type="entry name" value="HUPs"/>
    <property type="match status" value="1"/>
</dbReference>
<evidence type="ECO:0000313" key="1">
    <source>
        <dbReference type="EMBL" id="AWW50701.1"/>
    </source>
</evidence>
<dbReference type="Pfam" id="PF04244">
    <property type="entry name" value="DPRP"/>
    <property type="match status" value="1"/>
</dbReference>
<organism evidence="1 2">
    <name type="scientific">Polynucleobacter paneuropaeus</name>
    <dbReference type="NCBI Taxonomy" id="2527775"/>
    <lineage>
        <taxon>Bacteria</taxon>
        <taxon>Pseudomonadati</taxon>
        <taxon>Pseudomonadota</taxon>
        <taxon>Betaproteobacteria</taxon>
        <taxon>Burkholderiales</taxon>
        <taxon>Burkholderiaceae</taxon>
        <taxon>Polynucleobacter</taxon>
    </lineage>
</organism>
<dbReference type="EMBL" id="CP030085">
    <property type="protein sequence ID" value="AWW50701.1"/>
    <property type="molecule type" value="Genomic_DNA"/>
</dbReference>
<proteinExistence type="predicted"/>
<dbReference type="GO" id="GO:0016829">
    <property type="term" value="F:lyase activity"/>
    <property type="evidence" value="ECO:0007669"/>
    <property type="project" value="UniProtKB-KW"/>
</dbReference>
<dbReference type="Gene3D" id="1.25.40.80">
    <property type="match status" value="1"/>
</dbReference>
<protein>
    <submittedName>
        <fullName evidence="1">Cryptochrome/photolyase family protein</fullName>
    </submittedName>
</protein>
<dbReference type="Gene3D" id="1.10.579.10">
    <property type="entry name" value="DNA Cyclobutane Dipyrimidine Photolyase, subunit A, domain 3"/>
    <property type="match status" value="1"/>
</dbReference>
<dbReference type="PANTHER" id="PTHR38657:SF1">
    <property type="entry name" value="SLR1343 PROTEIN"/>
    <property type="match status" value="1"/>
</dbReference>
<accession>A0A2Z4JV94</accession>
<reference evidence="2" key="1">
    <citation type="submission" date="2018-06" db="EMBL/GenBank/DDBJ databases">
        <title>Description of a new Polynucleobacter species.</title>
        <authorList>
            <person name="Hahn M.W."/>
        </authorList>
    </citation>
    <scope>NUCLEOTIDE SEQUENCE [LARGE SCALE GENOMIC DNA]</scope>
    <source>
        <strain evidence="2">MG-25-Pas1-D2</strain>
    </source>
</reference>
<name>A0A2Z4JV94_9BURK</name>
<dbReference type="InterPro" id="IPR052551">
    <property type="entry name" value="UV-DNA_repair_photolyase"/>
</dbReference>
<dbReference type="InterPro" id="IPR007357">
    <property type="entry name" value="PhrB-like"/>
</dbReference>
<dbReference type="PANTHER" id="PTHR38657">
    <property type="entry name" value="SLR1343 PROTEIN"/>
    <property type="match status" value="1"/>
</dbReference>
<gene>
    <name evidence="1" type="ORF">Pas1_07075</name>
</gene>
<dbReference type="InterPro" id="IPR014729">
    <property type="entry name" value="Rossmann-like_a/b/a_fold"/>
</dbReference>
<dbReference type="SUPFAM" id="SSF48173">
    <property type="entry name" value="Cryptochrome/photolyase FAD-binding domain"/>
    <property type="match status" value="1"/>
</dbReference>
<dbReference type="InterPro" id="IPR036134">
    <property type="entry name" value="Crypto/Photolyase_FAD-like_sf"/>
</dbReference>
<dbReference type="Proteomes" id="UP000248592">
    <property type="component" value="Chromosome"/>
</dbReference>
<dbReference type="AlphaFoldDB" id="A0A2Z4JV94"/>
<evidence type="ECO:0000313" key="2">
    <source>
        <dbReference type="Proteomes" id="UP000248592"/>
    </source>
</evidence>
<keyword evidence="1" id="KW-0456">Lyase</keyword>